<sequence length="95" mass="10454">MSIGSDELSRIAELARLRVDSDELPALTRRLDDILGMVETLQTVDTEGVEPLSNPLDAHQPLRADVVTEGNRRSEFQSIAPAVENGLYLVPKVIE</sequence>
<comment type="catalytic activity">
    <reaction evidence="1">
        <text>L-aspartyl-tRNA(Asn) + L-glutamine + ATP + H2O = L-asparaginyl-tRNA(Asn) + L-glutamate + ADP + phosphate + 2 H(+)</text>
        <dbReference type="Rhea" id="RHEA:14513"/>
        <dbReference type="Rhea" id="RHEA-COMP:9674"/>
        <dbReference type="Rhea" id="RHEA-COMP:9677"/>
        <dbReference type="ChEBI" id="CHEBI:15377"/>
        <dbReference type="ChEBI" id="CHEBI:15378"/>
        <dbReference type="ChEBI" id="CHEBI:29985"/>
        <dbReference type="ChEBI" id="CHEBI:30616"/>
        <dbReference type="ChEBI" id="CHEBI:43474"/>
        <dbReference type="ChEBI" id="CHEBI:58359"/>
        <dbReference type="ChEBI" id="CHEBI:78515"/>
        <dbReference type="ChEBI" id="CHEBI:78516"/>
        <dbReference type="ChEBI" id="CHEBI:456216"/>
    </reaction>
</comment>
<comment type="caution">
    <text evidence="2">The sequence shown here is derived from an EMBL/GenBank/DDBJ whole genome shotgun (WGS) entry which is preliminary data.</text>
</comment>
<dbReference type="RefSeq" id="WP_117315737.1">
    <property type="nucleotide sequence ID" value="NZ_QQSW01000003.1"/>
</dbReference>
<proteinExistence type="inferred from homology"/>
<comment type="similarity">
    <text evidence="1">Belongs to the GatC family.</text>
</comment>
<dbReference type="GO" id="GO:0016740">
    <property type="term" value="F:transferase activity"/>
    <property type="evidence" value="ECO:0007669"/>
    <property type="project" value="UniProtKB-KW"/>
</dbReference>
<name>A0A4R2KPT7_9GAMM</name>
<evidence type="ECO:0000256" key="1">
    <source>
        <dbReference type="HAMAP-Rule" id="MF_00122"/>
    </source>
</evidence>
<dbReference type="InterPro" id="IPR003837">
    <property type="entry name" value="GatC"/>
</dbReference>
<keyword evidence="1" id="KW-0648">Protein biosynthesis</keyword>
<keyword evidence="1" id="KW-0067">ATP-binding</keyword>
<comment type="function">
    <text evidence="1">Allows the formation of correctly charged Asn-tRNA(Asn) or Gln-tRNA(Gln) through the transamidation of misacylated Asp-tRNA(Asn) or Glu-tRNA(Gln) in organisms which lack either or both of asparaginyl-tRNA or glutaminyl-tRNA synthetases. The reaction takes place in the presence of glutamine and ATP through an activated phospho-Asp-tRNA(Asn) or phospho-Glu-tRNA(Gln).</text>
</comment>
<dbReference type="AlphaFoldDB" id="A0A4R2KPT7"/>
<dbReference type="GO" id="GO:0006412">
    <property type="term" value="P:translation"/>
    <property type="evidence" value="ECO:0007669"/>
    <property type="project" value="UniProtKB-UniRule"/>
</dbReference>
<dbReference type="Proteomes" id="UP000294980">
    <property type="component" value="Unassembled WGS sequence"/>
</dbReference>
<dbReference type="GO" id="GO:0050566">
    <property type="term" value="F:asparaginyl-tRNA synthase (glutamine-hydrolyzing) activity"/>
    <property type="evidence" value="ECO:0007669"/>
    <property type="project" value="RHEA"/>
</dbReference>
<evidence type="ECO:0000313" key="2">
    <source>
        <dbReference type="EMBL" id="TCO76241.1"/>
    </source>
</evidence>
<dbReference type="PANTHER" id="PTHR15004:SF0">
    <property type="entry name" value="GLUTAMYL-TRNA(GLN) AMIDOTRANSFERASE SUBUNIT C, MITOCHONDRIAL"/>
    <property type="match status" value="1"/>
</dbReference>
<accession>A0A4R2KPT7</accession>
<dbReference type="Gene3D" id="1.10.20.60">
    <property type="entry name" value="Glu-tRNAGln amidotransferase C subunit, N-terminal domain"/>
    <property type="match status" value="1"/>
</dbReference>
<dbReference type="EC" id="6.3.5.-" evidence="1"/>
<protein>
    <recommendedName>
        <fullName evidence="1">Aspartyl/glutamyl-tRNA(Asn/Gln) amidotransferase subunit C</fullName>
        <shortName evidence="1">Asp/Glu-ADT subunit C</shortName>
        <ecNumber evidence="1">6.3.5.-</ecNumber>
    </recommendedName>
</protein>
<dbReference type="GO" id="GO:0070681">
    <property type="term" value="P:glutaminyl-tRNAGln biosynthesis via transamidation"/>
    <property type="evidence" value="ECO:0007669"/>
    <property type="project" value="TreeGrafter"/>
</dbReference>
<organism evidence="2 3">
    <name type="scientific">Chromatocurvus halotolerans</name>
    <dbReference type="NCBI Taxonomy" id="1132028"/>
    <lineage>
        <taxon>Bacteria</taxon>
        <taxon>Pseudomonadati</taxon>
        <taxon>Pseudomonadota</taxon>
        <taxon>Gammaproteobacteria</taxon>
        <taxon>Cellvibrionales</taxon>
        <taxon>Halieaceae</taxon>
        <taxon>Chromatocurvus</taxon>
    </lineage>
</organism>
<dbReference type="EMBL" id="SLWX01000005">
    <property type="protein sequence ID" value="TCO76241.1"/>
    <property type="molecule type" value="Genomic_DNA"/>
</dbReference>
<keyword evidence="1" id="KW-0436">Ligase</keyword>
<dbReference type="OrthoDB" id="9794326at2"/>
<keyword evidence="1" id="KW-0547">Nucleotide-binding</keyword>
<evidence type="ECO:0000313" key="3">
    <source>
        <dbReference type="Proteomes" id="UP000294980"/>
    </source>
</evidence>
<gene>
    <name evidence="1" type="primary">gatC</name>
    <name evidence="2" type="ORF">EV688_105203</name>
</gene>
<dbReference type="HAMAP" id="MF_00122">
    <property type="entry name" value="GatC"/>
    <property type="match status" value="1"/>
</dbReference>
<dbReference type="GO" id="GO:0006450">
    <property type="term" value="P:regulation of translational fidelity"/>
    <property type="evidence" value="ECO:0007669"/>
    <property type="project" value="InterPro"/>
</dbReference>
<dbReference type="PANTHER" id="PTHR15004">
    <property type="entry name" value="GLUTAMYL-TRNA(GLN) AMIDOTRANSFERASE SUBUNIT C, MITOCHONDRIAL"/>
    <property type="match status" value="1"/>
</dbReference>
<dbReference type="GO" id="GO:0050567">
    <property type="term" value="F:glutaminyl-tRNA synthase (glutamine-hydrolyzing) activity"/>
    <property type="evidence" value="ECO:0007669"/>
    <property type="project" value="UniProtKB-UniRule"/>
</dbReference>
<dbReference type="SUPFAM" id="SSF141000">
    <property type="entry name" value="Glu-tRNAGln amidotransferase C subunit"/>
    <property type="match status" value="1"/>
</dbReference>
<comment type="subunit">
    <text evidence="1">Heterotrimer of A, B and C subunits.</text>
</comment>
<dbReference type="NCBIfam" id="TIGR00135">
    <property type="entry name" value="gatC"/>
    <property type="match status" value="1"/>
</dbReference>
<keyword evidence="2" id="KW-0808">Transferase</keyword>
<dbReference type="GO" id="GO:0005524">
    <property type="term" value="F:ATP binding"/>
    <property type="evidence" value="ECO:0007669"/>
    <property type="project" value="UniProtKB-KW"/>
</dbReference>
<keyword evidence="3" id="KW-1185">Reference proteome</keyword>
<dbReference type="InterPro" id="IPR036113">
    <property type="entry name" value="Asp/Glu-ADT_sf_sub_c"/>
</dbReference>
<reference evidence="2 3" key="1">
    <citation type="submission" date="2019-03" db="EMBL/GenBank/DDBJ databases">
        <title>Genomic Encyclopedia of Type Strains, Phase IV (KMG-IV): sequencing the most valuable type-strain genomes for metagenomic binning, comparative biology and taxonomic classification.</title>
        <authorList>
            <person name="Goeker M."/>
        </authorList>
    </citation>
    <scope>NUCLEOTIDE SEQUENCE [LARGE SCALE GENOMIC DNA]</scope>
    <source>
        <strain evidence="2 3">DSM 23344</strain>
    </source>
</reference>
<comment type="catalytic activity">
    <reaction evidence="1">
        <text>L-glutamyl-tRNA(Gln) + L-glutamine + ATP + H2O = L-glutaminyl-tRNA(Gln) + L-glutamate + ADP + phosphate + H(+)</text>
        <dbReference type="Rhea" id="RHEA:17521"/>
        <dbReference type="Rhea" id="RHEA-COMP:9681"/>
        <dbReference type="Rhea" id="RHEA-COMP:9684"/>
        <dbReference type="ChEBI" id="CHEBI:15377"/>
        <dbReference type="ChEBI" id="CHEBI:15378"/>
        <dbReference type="ChEBI" id="CHEBI:29985"/>
        <dbReference type="ChEBI" id="CHEBI:30616"/>
        <dbReference type="ChEBI" id="CHEBI:43474"/>
        <dbReference type="ChEBI" id="CHEBI:58359"/>
        <dbReference type="ChEBI" id="CHEBI:78520"/>
        <dbReference type="ChEBI" id="CHEBI:78521"/>
        <dbReference type="ChEBI" id="CHEBI:456216"/>
    </reaction>
</comment>
<dbReference type="Pfam" id="PF02686">
    <property type="entry name" value="GatC"/>
    <property type="match status" value="1"/>
</dbReference>